<proteinExistence type="predicted"/>
<evidence type="ECO:0000313" key="5">
    <source>
        <dbReference type="EMBL" id="CAH1993691.1"/>
    </source>
</evidence>
<accession>A0A9P0LDX9</accession>
<evidence type="ECO:0000259" key="3">
    <source>
        <dbReference type="Pfam" id="PF22946"/>
    </source>
</evidence>
<dbReference type="PANTHER" id="PTHR14919:SF0">
    <property type="entry name" value="SPERM FLAGELLAR PROTEIN 2"/>
    <property type="match status" value="1"/>
</dbReference>
<dbReference type="EMBL" id="CAKOFQ010007181">
    <property type="protein sequence ID" value="CAH1993691.1"/>
    <property type="molecule type" value="Genomic_DNA"/>
</dbReference>
<sequence>MTDLINRWFQHRLGILIDHHKSFGEATRDGNLLCILLKNYGIIEEDQYNLIEKTNVDMLGEQACLRNFNEYIVRWLARVGVNLTPNDVMDIVQGKESTSIAVFHKLFVKLHDKNGLDVITHQRLHQKLRPESKFSLTEVKEQIDVTCERNKHAIPMESSYDVVHWHRDRFEVLVNKCKAARDAYLVQAKNKMLRMSSVSTSFNPSVVSEIYDEECKEGPHEVVPKLHQSYGDLMEETKKAKQAGFFVPDMTKASDILRKLQAQREKKISNEGIKKQMHHDILSAFWEEVKASDSESFNNDLTDKVMKQSFYEKQMVRKMVDVRQQKDVMIENKEVTNDALAKEREKVFVDRLLDQNKDLNEKEILYYIDRERTVNLHRKLFDEKVRLKEERTKRLCSDVVTDILTLSMAQGDFKNFYGEEPSERLKDEWKKAFITGESIEAKFRPVEDIIRPKGEDEETEEIIHKEIDRQDQIDKKDFQSYQNFEWPWLLENIETDEETLYYMENGERVVGRIVFSLLEMKYPIAAFPAPPNFDKLRVSACVNGLSDTSFLPLLQKMLQHREIIVIEVKDVIDYCLNAYKAEIRTGDDGPDEPEDDQADKKKKERVKERKGRKSKKYVKGKKSKNKDNATTDEEATTVTEKAVKKVQTPRFFPGEEPTLSPQAELGKIVDEVLADGNNVNDYLLVVMFVEYLQSKLDRIKGFALINYPTTYEQAALLEEALTGVPVAVISTELRECKSIAEELQELTELEDEFSKQPYDEFESLRTSRLLNDPYKKPDVPFYDTGLTAYIQVAHAEDISVCEETGELSIFSASLPAVDGDTRKTKLEQFYSDQGCNYSLYYENFDFYTVKHLAKLIIGDYSIPPKSSIELFGDIIKYINADMTGFNAKPASQVLKKGDKKARPKQKAVKEDVGTITGNDKKIDKKGKGKGQKDRVSHAVIVREDKFTQLPEVEIEEVEPSTDDPPKPGEPGWEYLIAKLPSELSYALASLWENLEDVYIGDFQQLLFIKRLLLNAVMPFASYARKHMGEVITAPDNRQDYLRRFQQMYNEFDDDIRVDVEFKAELHCRVQEMKDKLIDLCDKKMLASERERGCLINQRWAPRHLTELLNTYICAFQLELDRFLDTQALIADYYIGVITKVPNPEDTLVKENLPRVESEDQQLYEATCRLLQYVGDSKDNPFTQKADDFLKKALAYISKMERVAMEVYEKTKGLFGPHAAGGKEKDKPKKLNGSKKGGGGEKNMLKLFEPDEKVKRNFGKIFDEWICALRGETARVTLRLKLLRTDFVRSVDEVVSTLQKAFRDIYEDIYKRYRAEVDSVNRACELLCSAIEAGVRIQEELVFKGDDFYADSKYILYTSEVEEEIYEEASDDYIFTIKQLDEVSKIFLDLAPSGWLPLRSFTFILQDMTVSDQQKSVPKMWFNLPVEDIDKLIKELFGTFEMVPWKEFVLYNLMVAFPTEDELLNCRRAFLEFDEEVTGLVTKDNFKEMKLWFEGGEKIERLLMIKDLLFKLYRVDGTWFNYTAMLLDFCKGKNTAEGLGKALTLSFGIKVCSEKEMGDDQATNMILDRAFYEEELARREEERFDNIEYIDGVVKELIDQSVHLCESTIIEEVFDEETQVAEQERQPSIKIVTLEDESNSSVTGKLKMPDGIKKILSSRISDPYKARDEKGVQINVYSVSILPEPDEYVEPKSSDETEPKLTKSNLNEDETQPVDDVRRMSSEQELEVQEMSVPELEVELSGVDVVKECNERRYRYLINVEELKDVLKRVIPDYFKVRKINQEEQNIDEFVQEIYEQCKRPDFNDECFIHDILNNKTFLEHLSITCKFLIRSAPKIVQDYVERNK</sequence>
<evidence type="ECO:0008006" key="7">
    <source>
        <dbReference type="Google" id="ProtNLM"/>
    </source>
</evidence>
<feature type="compositionally biased region" description="Basic and acidic residues" evidence="2">
    <location>
        <begin position="598"/>
        <end position="607"/>
    </location>
</feature>
<evidence type="ECO:0000256" key="2">
    <source>
        <dbReference type="SAM" id="MobiDB-lite"/>
    </source>
</evidence>
<dbReference type="InterPro" id="IPR052634">
    <property type="entry name" value="Sperm_flagellar-bone_growth"/>
</dbReference>
<dbReference type="Proteomes" id="UP001152888">
    <property type="component" value="Unassembled WGS sequence"/>
</dbReference>
<dbReference type="OrthoDB" id="62528at2759"/>
<organism evidence="5 6">
    <name type="scientific">Acanthoscelides obtectus</name>
    <name type="common">Bean weevil</name>
    <name type="synonym">Bruchus obtectus</name>
    <dbReference type="NCBI Taxonomy" id="200917"/>
    <lineage>
        <taxon>Eukaryota</taxon>
        <taxon>Metazoa</taxon>
        <taxon>Ecdysozoa</taxon>
        <taxon>Arthropoda</taxon>
        <taxon>Hexapoda</taxon>
        <taxon>Insecta</taxon>
        <taxon>Pterygota</taxon>
        <taxon>Neoptera</taxon>
        <taxon>Endopterygota</taxon>
        <taxon>Coleoptera</taxon>
        <taxon>Polyphaga</taxon>
        <taxon>Cucujiformia</taxon>
        <taxon>Chrysomeloidea</taxon>
        <taxon>Chrysomelidae</taxon>
        <taxon>Bruchinae</taxon>
        <taxon>Bruchini</taxon>
        <taxon>Acanthoscelides</taxon>
    </lineage>
</organism>
<comment type="caution">
    <text evidence="5">The sequence shown here is derived from an EMBL/GenBank/DDBJ whole genome shotgun (WGS) entry which is preliminary data.</text>
</comment>
<dbReference type="Pfam" id="PF22946">
    <property type="entry name" value="SPEF2_D5"/>
    <property type="match status" value="1"/>
</dbReference>
<feature type="compositionally biased region" description="Basic residues" evidence="2">
    <location>
        <begin position="608"/>
        <end position="624"/>
    </location>
</feature>
<dbReference type="InterPro" id="IPR056199">
    <property type="entry name" value="SPEF2_C"/>
</dbReference>
<evidence type="ECO:0000313" key="6">
    <source>
        <dbReference type="Proteomes" id="UP001152888"/>
    </source>
</evidence>
<feature type="domain" description="CPC1/SPEF2" evidence="3">
    <location>
        <begin position="305"/>
        <end position="437"/>
    </location>
</feature>
<keyword evidence="1" id="KW-0175">Coiled coil</keyword>
<dbReference type="PANTHER" id="PTHR14919">
    <property type="entry name" value="KPL2-RELATED"/>
    <property type="match status" value="1"/>
</dbReference>
<evidence type="ECO:0000259" key="4">
    <source>
        <dbReference type="Pfam" id="PF24082"/>
    </source>
</evidence>
<dbReference type="InterPro" id="IPR027417">
    <property type="entry name" value="P-loop_NTPase"/>
</dbReference>
<reference evidence="5" key="1">
    <citation type="submission" date="2022-03" db="EMBL/GenBank/DDBJ databases">
        <authorList>
            <person name="Sayadi A."/>
        </authorList>
    </citation>
    <scope>NUCLEOTIDE SEQUENCE</scope>
</reference>
<evidence type="ECO:0000256" key="1">
    <source>
        <dbReference type="SAM" id="Coils"/>
    </source>
</evidence>
<dbReference type="Pfam" id="PF24082">
    <property type="entry name" value="SPEF2_C"/>
    <property type="match status" value="1"/>
</dbReference>
<protein>
    <recommendedName>
        <fullName evidence="7">Sperm flagellar protein 2</fullName>
    </recommendedName>
</protein>
<feature type="compositionally biased region" description="Acidic residues" evidence="2">
    <location>
        <begin position="588"/>
        <end position="597"/>
    </location>
</feature>
<feature type="region of interest" description="Disordered" evidence="2">
    <location>
        <begin position="1217"/>
        <end position="1237"/>
    </location>
</feature>
<keyword evidence="6" id="KW-1185">Reference proteome</keyword>
<gene>
    <name evidence="5" type="ORF">ACAOBT_LOCUS21663</name>
</gene>
<feature type="region of interest" description="Disordered" evidence="2">
    <location>
        <begin position="583"/>
        <end position="639"/>
    </location>
</feature>
<name>A0A9P0LDX9_ACAOB</name>
<feature type="coiled-coil region" evidence="1">
    <location>
        <begin position="729"/>
        <end position="756"/>
    </location>
</feature>
<feature type="domain" description="SPEF2 C-terminal" evidence="4">
    <location>
        <begin position="1374"/>
        <end position="1551"/>
    </location>
</feature>
<feature type="compositionally biased region" description="Basic and acidic residues" evidence="2">
    <location>
        <begin position="1688"/>
        <end position="1700"/>
    </location>
</feature>
<dbReference type="InterPro" id="IPR054517">
    <property type="entry name" value="SPEF2_D5"/>
</dbReference>
<dbReference type="Gene3D" id="3.40.50.300">
    <property type="entry name" value="P-loop containing nucleotide triphosphate hydrolases"/>
    <property type="match status" value="1"/>
</dbReference>
<feature type="region of interest" description="Disordered" evidence="2">
    <location>
        <begin position="1685"/>
        <end position="1712"/>
    </location>
</feature>